<keyword evidence="14" id="KW-1185">Reference proteome</keyword>
<accession>A0ABY9TCP6</accession>
<evidence type="ECO:0000256" key="8">
    <source>
        <dbReference type="ARBA" id="ARBA00023229"/>
    </source>
</evidence>
<feature type="binding site" evidence="11">
    <location>
        <position position="183"/>
    </location>
    <ligand>
        <name>FMN</name>
        <dbReference type="ChEBI" id="CHEBI:58210"/>
    </ligand>
</feature>
<protein>
    <recommendedName>
        <fullName evidence="11">Isopentenyl-diphosphate delta-isomerase</fullName>
        <shortName evidence="11">IPP isomerase</shortName>
        <ecNumber evidence="11">5.3.3.2</ecNumber>
    </recommendedName>
    <alternativeName>
        <fullName evidence="11">Isopentenyl diphosphate:dimethylallyl diphosphate isomerase</fullName>
    </alternativeName>
    <alternativeName>
        <fullName evidence="11">Isopentenyl pyrophosphate isomerase</fullName>
    </alternativeName>
    <alternativeName>
        <fullName evidence="11">Type 2 isopentenyl diphosphate isomerase</fullName>
        <shortName evidence="11">IDI-2</shortName>
    </alternativeName>
</protein>
<feature type="binding site" evidence="11">
    <location>
        <begin position="62"/>
        <end position="64"/>
    </location>
    <ligand>
        <name>FMN</name>
        <dbReference type="ChEBI" id="CHEBI:58210"/>
    </ligand>
</feature>
<feature type="binding site" evidence="11">
    <location>
        <position position="92"/>
    </location>
    <ligand>
        <name>FMN</name>
        <dbReference type="ChEBI" id="CHEBI:58210"/>
    </ligand>
</feature>
<keyword evidence="6 11" id="KW-0460">Magnesium</keyword>
<comment type="cofactor">
    <cofactor evidence="11">
        <name>Mg(2+)</name>
        <dbReference type="ChEBI" id="CHEBI:18420"/>
    </cofactor>
</comment>
<dbReference type="PIRSF" id="PIRSF003314">
    <property type="entry name" value="IPP_isomerase"/>
    <property type="match status" value="1"/>
</dbReference>
<feature type="binding site" evidence="11">
    <location>
        <position position="151"/>
    </location>
    <ligand>
        <name>substrate</name>
    </ligand>
</feature>
<feature type="binding site" evidence="11">
    <location>
        <begin position="6"/>
        <end position="7"/>
    </location>
    <ligand>
        <name>substrate</name>
    </ligand>
</feature>
<feature type="binding site" evidence="11">
    <location>
        <begin position="280"/>
        <end position="281"/>
    </location>
    <ligand>
        <name>FMN</name>
        <dbReference type="ChEBI" id="CHEBI:58210"/>
    </ligand>
</feature>
<feature type="binding site" evidence="11">
    <location>
        <position position="213"/>
    </location>
    <ligand>
        <name>FMN</name>
        <dbReference type="ChEBI" id="CHEBI:58210"/>
    </ligand>
</feature>
<dbReference type="PANTHER" id="PTHR43665:SF1">
    <property type="entry name" value="ISOPENTENYL-DIPHOSPHATE DELTA-ISOMERASE"/>
    <property type="match status" value="1"/>
</dbReference>
<comment type="caution">
    <text evidence="11">Lacks conserved residue(s) required for the propagation of feature annotation.</text>
</comment>
<evidence type="ECO:0000256" key="6">
    <source>
        <dbReference type="ARBA" id="ARBA00022842"/>
    </source>
</evidence>
<evidence type="ECO:0000256" key="1">
    <source>
        <dbReference type="ARBA" id="ARBA00001917"/>
    </source>
</evidence>
<dbReference type="PANTHER" id="PTHR43665">
    <property type="entry name" value="ISOPENTENYL-DIPHOSPHATE DELTA-ISOMERASE"/>
    <property type="match status" value="1"/>
</dbReference>
<keyword evidence="3 11" id="KW-0285">Flavoprotein</keyword>
<dbReference type="InterPro" id="IPR013785">
    <property type="entry name" value="Aldolase_TIM"/>
</dbReference>
<comment type="similarity">
    <text evidence="11">Belongs to the IPP isomerase type 2 family.</text>
</comment>
<evidence type="ECO:0000256" key="7">
    <source>
        <dbReference type="ARBA" id="ARBA00022857"/>
    </source>
</evidence>
<comment type="catalytic activity">
    <reaction evidence="11">
        <text>isopentenyl diphosphate = dimethylallyl diphosphate</text>
        <dbReference type="Rhea" id="RHEA:23284"/>
        <dbReference type="ChEBI" id="CHEBI:57623"/>
        <dbReference type="ChEBI" id="CHEBI:128769"/>
        <dbReference type="EC" id="5.3.3.2"/>
    </reaction>
</comment>
<evidence type="ECO:0000256" key="10">
    <source>
        <dbReference type="ARBA" id="ARBA00025810"/>
    </source>
</evidence>
<comment type="cofactor">
    <cofactor evidence="11">
        <name>NADPH</name>
        <dbReference type="ChEBI" id="CHEBI:57783"/>
    </cofactor>
</comment>
<keyword evidence="2 11" id="KW-0963">Cytoplasm</keyword>
<dbReference type="RefSeq" id="WP_310772713.1">
    <property type="nucleotide sequence ID" value="NZ_CP134050.1"/>
</dbReference>
<dbReference type="SUPFAM" id="SSF51395">
    <property type="entry name" value="FMN-linked oxidoreductases"/>
    <property type="match status" value="1"/>
</dbReference>
<feature type="binding site" evidence="11">
    <location>
        <position position="152"/>
    </location>
    <ligand>
        <name>Mg(2+)</name>
        <dbReference type="ChEBI" id="CHEBI:18420"/>
    </ligand>
</feature>
<dbReference type="Pfam" id="PF01070">
    <property type="entry name" value="FMN_dh"/>
    <property type="match status" value="1"/>
</dbReference>
<proteinExistence type="inferred from homology"/>
<name>A0ABY9TCP6_BREBE</name>
<dbReference type="InterPro" id="IPR000262">
    <property type="entry name" value="FMN-dep_DH"/>
</dbReference>
<organism evidence="13 14">
    <name type="scientific">Brevibacillus brevis</name>
    <name type="common">Bacillus brevis</name>
    <dbReference type="NCBI Taxonomy" id="1393"/>
    <lineage>
        <taxon>Bacteria</taxon>
        <taxon>Bacillati</taxon>
        <taxon>Bacillota</taxon>
        <taxon>Bacilli</taxon>
        <taxon>Bacillales</taxon>
        <taxon>Paenibacillaceae</taxon>
        <taxon>Brevibacillus</taxon>
    </lineage>
</organism>
<feature type="domain" description="FMN-dependent dehydrogenase" evidence="12">
    <location>
        <begin position="167"/>
        <end position="324"/>
    </location>
</feature>
<comment type="function">
    <text evidence="11">Involved in the biosynthesis of isoprenoids. Catalyzes the 1,3-allylic rearrangement of the homoallylic substrate isopentenyl (IPP) to its allylic isomer, dimethylallyl diphosphate (DMAPP).</text>
</comment>
<reference evidence="13 14" key="1">
    <citation type="submission" date="2023-09" db="EMBL/GenBank/DDBJ databases">
        <title>Complete Genome and Methylome dissection of Bacillus brevis NEB573 original source of BbsI restriction endonuclease.</title>
        <authorList>
            <person name="Fomenkov A."/>
            <person name="Roberts R.D."/>
        </authorList>
    </citation>
    <scope>NUCLEOTIDE SEQUENCE [LARGE SCALE GENOMIC DNA]</scope>
    <source>
        <strain evidence="13 14">NEB573</strain>
    </source>
</reference>
<dbReference type="Gene3D" id="3.20.20.70">
    <property type="entry name" value="Aldolase class I"/>
    <property type="match status" value="1"/>
</dbReference>
<dbReference type="EC" id="5.3.3.2" evidence="11"/>
<dbReference type="Proteomes" id="UP001256827">
    <property type="component" value="Chromosome"/>
</dbReference>
<dbReference type="EMBL" id="CP134050">
    <property type="protein sequence ID" value="WNC17234.1"/>
    <property type="molecule type" value="Genomic_DNA"/>
</dbReference>
<keyword evidence="8 11" id="KW-0414">Isoprene biosynthesis</keyword>
<feature type="binding site" evidence="11">
    <location>
        <begin position="259"/>
        <end position="261"/>
    </location>
    <ligand>
        <name>FMN</name>
        <dbReference type="ChEBI" id="CHEBI:58210"/>
    </ligand>
</feature>
<dbReference type="CDD" id="cd02811">
    <property type="entry name" value="IDI-2_FMN"/>
    <property type="match status" value="1"/>
</dbReference>
<dbReference type="InterPro" id="IPR011179">
    <property type="entry name" value="IPdP_isomerase"/>
</dbReference>
<evidence type="ECO:0000256" key="9">
    <source>
        <dbReference type="ARBA" id="ARBA00023235"/>
    </source>
</evidence>
<dbReference type="HAMAP" id="MF_00354">
    <property type="entry name" value="Idi_2"/>
    <property type="match status" value="1"/>
</dbReference>
<comment type="cofactor">
    <cofactor evidence="1 11">
        <name>FMN</name>
        <dbReference type="ChEBI" id="CHEBI:58210"/>
    </cofactor>
</comment>
<evidence type="ECO:0000313" key="13">
    <source>
        <dbReference type="EMBL" id="WNC17234.1"/>
    </source>
</evidence>
<keyword evidence="5 11" id="KW-0479">Metal-binding</keyword>
<keyword evidence="7 11" id="KW-0521">NADP</keyword>
<keyword evidence="9 11" id="KW-0413">Isomerase</keyword>
<comment type="subunit">
    <text evidence="10 11">Homooctamer. Dimer of tetramers.</text>
</comment>
<gene>
    <name evidence="11 13" type="primary">fni</name>
    <name evidence="13" type="ORF">RGB73_13270</name>
</gene>
<sequence>MDRSLRKLEHIRHALSAQEMEGSVFDDVRFVPNSLPDSRYADTSLICDLGPFRLSSPILINAMTGGAEQTTQINRKLAIIARERGLAMAVGSQMAALRDPTVRHSYQVVREEHPHGIIFANVGAEATVEEAQAAVDMIEADGLQIHLNVMQELLMPEGDREFRGYLERISSIRESVNVPVIVKEVGFGMARSSIQELVGIGVDLIDVGGKGGTNFARVENMRRTEPLVMFEEWGLSTVESLLEASCATGLTTQFIATGGIRNGYDAAKALALGASASGIAGAMLKCVQTMSLEECMEAVDMWHHQIRIVMTALGVKRVSGLSEQPLLITGKTAELARLRGISLERWAQKK</sequence>
<evidence type="ECO:0000256" key="11">
    <source>
        <dbReference type="HAMAP-Rule" id="MF_00354"/>
    </source>
</evidence>
<evidence type="ECO:0000256" key="4">
    <source>
        <dbReference type="ARBA" id="ARBA00022643"/>
    </source>
</evidence>
<keyword evidence="4 11" id="KW-0288">FMN</keyword>
<evidence type="ECO:0000256" key="3">
    <source>
        <dbReference type="ARBA" id="ARBA00022630"/>
    </source>
</evidence>
<dbReference type="NCBIfam" id="TIGR02151">
    <property type="entry name" value="IPP_isom_2"/>
    <property type="match status" value="1"/>
</dbReference>
<evidence type="ECO:0000256" key="2">
    <source>
        <dbReference type="ARBA" id="ARBA00022490"/>
    </source>
</evidence>
<evidence type="ECO:0000256" key="5">
    <source>
        <dbReference type="ARBA" id="ARBA00022723"/>
    </source>
</evidence>
<evidence type="ECO:0000259" key="12">
    <source>
        <dbReference type="Pfam" id="PF01070"/>
    </source>
</evidence>
<dbReference type="SMART" id="SM01240">
    <property type="entry name" value="IMPDH"/>
    <property type="match status" value="1"/>
</dbReference>
<feature type="binding site" evidence="11">
    <location>
        <position position="121"/>
    </location>
    <ligand>
        <name>FMN</name>
        <dbReference type="ChEBI" id="CHEBI:58210"/>
    </ligand>
</feature>
<dbReference type="GO" id="GO:0004452">
    <property type="term" value="F:isopentenyl-diphosphate delta-isomerase activity"/>
    <property type="evidence" value="ECO:0007669"/>
    <property type="project" value="UniProtKB-EC"/>
</dbReference>
<evidence type="ECO:0000313" key="14">
    <source>
        <dbReference type="Proteomes" id="UP001256827"/>
    </source>
</evidence>
<comment type="subcellular location">
    <subcellularLocation>
        <location evidence="11">Cytoplasm</location>
    </subcellularLocation>
</comment>